<name>A0A2U1QM55_ARTAN</name>
<feature type="compositionally biased region" description="Basic and acidic residues" evidence="2">
    <location>
        <begin position="1"/>
        <end position="20"/>
    </location>
</feature>
<sequence length="1178" mass="133537">MDLRAEISQSRDHSLAESDQNKLLNVDSGKILNPTPLSRFNPYDNKAKKQGNVPLARFNPYDKKAKKTSIVDVGKAAKPADVDVGKLASVVEVNAPVVQENEIVSVVQGKASVVQEMEKYYSAVVSDLANKNAPSVDVGKVNENEKETEKNLSSVGKRSAIIKDKAKDKGPDVLIEKEKASDITKDKDKKLKLKLKVKEPVKTTTKSLEKESVKALSEAPILRLEKPVQEETQLKRKLGLSKVDKSTKKPKLKVQKDADEKKKISKSNVVLKRKRGDSSGSDKEVDITPEDKGKKKMKGKRPLEIKKDDSPDDVIKQLLKNMLKNPSVKEYVKEEYEDNELMSKNKGKKKEKELTPDEIRHQEYLLKLPILQARTAPTALYTAIHGIKNVKVEKFLAEIRFSSFNKFAITKIPARLGRYVVEYFDEKTCRLKLENEKSIEATVSKVHDLLGIPIGGVSLLSLETRPVEDKFEEVWKSLFEPEKFKQVRVNDIALKLTESKEVDFLFKINFLTLFTNTMGMCSSLLGEINLDVVRRVREYTAISGIDWCEYIFHCLKIRQDIELKEEYFGMSELYDESKLPETEGFVAGGSSDTRTAPTALHTAIHGIKNVNVEKFLAEIVFSSFNKFAITKIPARLGRYVVENFDEKTCRLKLENEKSIEATVSKVHDLLGIPIGGVSLLSFETRPVEDVFEEVWKSQFEPNKFKKVRVNDIALKLTKTKEVDFFFKINFLTLFTNTMGMCSSLLGEINLDVVRRVRKYIDISGIDWCEYMFHCLKNSKAPTTVQNKYTDPYTLLALLYLDSTNFKELPVVRTRPTIKQWSSFLMAQRQDMELKEEYFGMSELYDESELPETEGFSAGGSSDNSYKEELLNNLEEKLAVLSNERTGFEELLAIAGLEFPVVDPSQIKEGSDDGNGDDKKDKDAEKRGDAVPENQVYEPFSLTQWIENHLDLIEEWFNCAAAEFYYSVAEGTMEPMGDGNQKTKVELKMTRPEFILGNSVFAMQGEKLERVFETHSGELYSVRLNMETLAPGLEVDANVIDCLAAILNHENSSRAAENVVCPSSKLYGHNKHVIIRKVKPRIASLKWKTKNNFIDCGVFTMLHMDNYTGEAPGKWDCGLVAESKEQSDQLRVLRFKLATKILLREDVELALEFDKLPSGEKLSIILSAVRNRDARDRKF</sequence>
<feature type="region of interest" description="Disordered" evidence="2">
    <location>
        <begin position="1"/>
        <end position="28"/>
    </location>
</feature>
<gene>
    <name evidence="3" type="ORF">CTI12_AA013040</name>
</gene>
<feature type="region of interest" description="Disordered" evidence="2">
    <location>
        <begin position="241"/>
        <end position="308"/>
    </location>
</feature>
<feature type="coiled-coil region" evidence="1">
    <location>
        <begin position="863"/>
        <end position="890"/>
    </location>
</feature>
<comment type="caution">
    <text evidence="3">The sequence shown here is derived from an EMBL/GenBank/DDBJ whole genome shotgun (WGS) entry which is preliminary data.</text>
</comment>
<keyword evidence="1" id="KW-0175">Coiled coil</keyword>
<dbReference type="Proteomes" id="UP000245207">
    <property type="component" value="Unassembled WGS sequence"/>
</dbReference>
<feature type="region of interest" description="Disordered" evidence="2">
    <location>
        <begin position="903"/>
        <end position="932"/>
    </location>
</feature>
<evidence type="ECO:0000256" key="2">
    <source>
        <dbReference type="SAM" id="MobiDB-lite"/>
    </source>
</evidence>
<evidence type="ECO:0000313" key="3">
    <source>
        <dbReference type="EMBL" id="PWA99037.1"/>
    </source>
</evidence>
<keyword evidence="4" id="KW-1185">Reference proteome</keyword>
<proteinExistence type="predicted"/>
<reference evidence="3 4" key="1">
    <citation type="journal article" date="2018" name="Mol. Plant">
        <title>The genome of Artemisia annua provides insight into the evolution of Asteraceae family and artemisinin biosynthesis.</title>
        <authorList>
            <person name="Shen Q."/>
            <person name="Zhang L."/>
            <person name="Liao Z."/>
            <person name="Wang S."/>
            <person name="Yan T."/>
            <person name="Shi P."/>
            <person name="Liu M."/>
            <person name="Fu X."/>
            <person name="Pan Q."/>
            <person name="Wang Y."/>
            <person name="Lv Z."/>
            <person name="Lu X."/>
            <person name="Zhang F."/>
            <person name="Jiang W."/>
            <person name="Ma Y."/>
            <person name="Chen M."/>
            <person name="Hao X."/>
            <person name="Li L."/>
            <person name="Tang Y."/>
            <person name="Lv G."/>
            <person name="Zhou Y."/>
            <person name="Sun X."/>
            <person name="Brodelius P.E."/>
            <person name="Rose J.K.C."/>
            <person name="Tang K."/>
        </authorList>
    </citation>
    <scope>NUCLEOTIDE SEQUENCE [LARGE SCALE GENOMIC DNA]</scope>
    <source>
        <strain evidence="4">cv. Huhao1</strain>
        <tissue evidence="3">Leaf</tissue>
    </source>
</reference>
<protein>
    <recommendedName>
        <fullName evidence="5">Ulp1 protease family, C-terminal catalytic domain-containing protein</fullName>
    </recommendedName>
</protein>
<evidence type="ECO:0000313" key="4">
    <source>
        <dbReference type="Proteomes" id="UP000245207"/>
    </source>
</evidence>
<dbReference type="PANTHER" id="PTHR34835">
    <property type="entry name" value="OS07G0283600 PROTEIN-RELATED"/>
    <property type="match status" value="1"/>
</dbReference>
<dbReference type="EMBL" id="PKPP01000038">
    <property type="protein sequence ID" value="PWA99037.1"/>
    <property type="molecule type" value="Genomic_DNA"/>
</dbReference>
<evidence type="ECO:0008006" key="5">
    <source>
        <dbReference type="Google" id="ProtNLM"/>
    </source>
</evidence>
<evidence type="ECO:0000256" key="1">
    <source>
        <dbReference type="SAM" id="Coils"/>
    </source>
</evidence>
<dbReference type="PANTHER" id="PTHR34835:SF90">
    <property type="entry name" value="AMINOTRANSFERASE-LIKE PLANT MOBILE DOMAIN-CONTAINING PROTEIN"/>
    <property type="match status" value="1"/>
</dbReference>
<accession>A0A2U1QM55</accession>
<dbReference type="AlphaFoldDB" id="A0A2U1QM55"/>
<dbReference type="OrthoDB" id="588867at2759"/>
<feature type="compositionally biased region" description="Basic and acidic residues" evidence="2">
    <location>
        <begin position="276"/>
        <end position="293"/>
    </location>
</feature>
<organism evidence="3 4">
    <name type="scientific">Artemisia annua</name>
    <name type="common">Sweet wormwood</name>
    <dbReference type="NCBI Taxonomy" id="35608"/>
    <lineage>
        <taxon>Eukaryota</taxon>
        <taxon>Viridiplantae</taxon>
        <taxon>Streptophyta</taxon>
        <taxon>Embryophyta</taxon>
        <taxon>Tracheophyta</taxon>
        <taxon>Spermatophyta</taxon>
        <taxon>Magnoliopsida</taxon>
        <taxon>eudicotyledons</taxon>
        <taxon>Gunneridae</taxon>
        <taxon>Pentapetalae</taxon>
        <taxon>asterids</taxon>
        <taxon>campanulids</taxon>
        <taxon>Asterales</taxon>
        <taxon>Asteraceae</taxon>
        <taxon>Asteroideae</taxon>
        <taxon>Anthemideae</taxon>
        <taxon>Artemisiinae</taxon>
        <taxon>Artemisia</taxon>
    </lineage>
</organism>
<feature type="compositionally biased region" description="Basic and acidic residues" evidence="2">
    <location>
        <begin position="915"/>
        <end position="929"/>
    </location>
</feature>